<evidence type="ECO:0000313" key="2">
    <source>
        <dbReference type="Proteomes" id="UP000054107"/>
    </source>
</evidence>
<dbReference type="Proteomes" id="UP000054107">
    <property type="component" value="Unassembled WGS sequence"/>
</dbReference>
<proteinExistence type="predicted"/>
<protein>
    <submittedName>
        <fullName evidence="1">Uncharacterized protein</fullName>
    </submittedName>
</protein>
<sequence>MLPDCNTKLALIRKLVVLDQKFKDVVFQHITEDAIKLALFAILIWPRHNKILINAATAFIAHVSIGVGYVAQEPSGRQPEG</sequence>
<name>A0A0B7N6Y2_9FUNG</name>
<gene>
    <name evidence="1" type="primary">PARPA_07233.1 scaffold 26862</name>
</gene>
<evidence type="ECO:0000313" key="1">
    <source>
        <dbReference type="EMBL" id="CEP13184.1"/>
    </source>
</evidence>
<organism evidence="1 2">
    <name type="scientific">Parasitella parasitica</name>
    <dbReference type="NCBI Taxonomy" id="35722"/>
    <lineage>
        <taxon>Eukaryota</taxon>
        <taxon>Fungi</taxon>
        <taxon>Fungi incertae sedis</taxon>
        <taxon>Mucoromycota</taxon>
        <taxon>Mucoromycotina</taxon>
        <taxon>Mucoromycetes</taxon>
        <taxon>Mucorales</taxon>
        <taxon>Mucorineae</taxon>
        <taxon>Mucoraceae</taxon>
        <taxon>Parasitella</taxon>
    </lineage>
</organism>
<dbReference type="EMBL" id="LN729401">
    <property type="protein sequence ID" value="CEP13184.1"/>
    <property type="molecule type" value="Genomic_DNA"/>
</dbReference>
<dbReference type="AlphaFoldDB" id="A0A0B7N6Y2"/>
<reference evidence="1 2" key="1">
    <citation type="submission" date="2014-09" db="EMBL/GenBank/DDBJ databases">
        <authorList>
            <person name="Ellenberger Sabrina"/>
        </authorList>
    </citation>
    <scope>NUCLEOTIDE SEQUENCE [LARGE SCALE GENOMIC DNA]</scope>
    <source>
        <strain evidence="1 2">CBS 412.66</strain>
    </source>
</reference>
<keyword evidence="2" id="KW-1185">Reference proteome</keyword>
<accession>A0A0B7N6Y2</accession>